<evidence type="ECO:0000313" key="5">
    <source>
        <dbReference type="Proteomes" id="UP000572988"/>
    </source>
</evidence>
<dbReference type="EMBL" id="LR962863">
    <property type="protein sequence ID" value="CAD7359818.1"/>
    <property type="molecule type" value="Genomic_DNA"/>
</dbReference>
<evidence type="ECO:0000313" key="4">
    <source>
        <dbReference type="Proteomes" id="UP000264146"/>
    </source>
</evidence>
<reference evidence="3" key="2">
    <citation type="submission" date="2018-06" db="EMBL/GenBank/DDBJ databases">
        <authorList>
            <consortium name="Pathogen Informatics"/>
            <person name="Doyle S."/>
        </authorList>
    </citation>
    <scope>NUCLEOTIDE SEQUENCE [LARGE SCALE GENOMIC DNA]</scope>
    <source>
        <strain evidence="3">NCTC12218</strain>
    </source>
</reference>
<dbReference type="Proteomes" id="UP000572988">
    <property type="component" value="Unassembled WGS sequence"/>
</dbReference>
<evidence type="ECO:0000313" key="2">
    <source>
        <dbReference type="EMBL" id="NHA34014.1"/>
    </source>
</evidence>
<dbReference type="Proteomes" id="UP000264146">
    <property type="component" value="Chromosome"/>
</dbReference>
<evidence type="ECO:0000313" key="1">
    <source>
        <dbReference type="EMBL" id="CAD7359818.1"/>
    </source>
</evidence>
<proteinExistence type="predicted"/>
<keyword evidence="5" id="KW-1185">Reference proteome</keyword>
<protein>
    <submittedName>
        <fullName evidence="3">Putative phi PVL-like protein</fullName>
    </submittedName>
</protein>
<organism evidence="3">
    <name type="scientific">Staphylococcus schleiferi</name>
    <dbReference type="NCBI Taxonomy" id="1295"/>
    <lineage>
        <taxon>Bacteria</taxon>
        <taxon>Bacillati</taxon>
        <taxon>Bacillota</taxon>
        <taxon>Bacilli</taxon>
        <taxon>Bacillales</taxon>
        <taxon>Staphylococcaceae</taxon>
        <taxon>Staphylococcus</taxon>
    </lineage>
</organism>
<dbReference type="AlphaFoldDB" id="A0A7Z7VX88"/>
<dbReference type="RefSeq" id="WP_126496572.1">
    <property type="nucleotide sequence ID" value="NZ_CALYJJ010000001.1"/>
</dbReference>
<reference evidence="1 4" key="3">
    <citation type="submission" date="2020-11" db="EMBL/GenBank/DDBJ databases">
        <authorList>
            <consortium name="Pathogen Informatics"/>
        </authorList>
    </citation>
    <scope>NUCLEOTIDE SEQUENCE [LARGE SCALE GENOMIC DNA]</scope>
    <source>
        <strain evidence="1 4">NCTC12218</strain>
    </source>
</reference>
<dbReference type="Pfam" id="PF06531">
    <property type="entry name" value="DUF1108"/>
    <property type="match status" value="1"/>
</dbReference>
<dbReference type="EMBL" id="POVK01000015">
    <property type="protein sequence ID" value="NHA34014.1"/>
    <property type="molecule type" value="Genomic_DNA"/>
</dbReference>
<reference evidence="2 5" key="1">
    <citation type="submission" date="2018-01" db="EMBL/GenBank/DDBJ databases">
        <title>Complete genome sequence of Staphylococcus Scheliferi isolated from human.</title>
        <authorList>
            <person name="Abouelkhair M.A."/>
            <person name="Bemis D.A."/>
            <person name="Kania S.A."/>
        </authorList>
    </citation>
    <scope>NUCLEOTIDE SEQUENCE [LARGE SCALE GENOMIC DNA]</scope>
    <source>
        <strain evidence="2 5">ATCC 43808</strain>
    </source>
</reference>
<dbReference type="EMBL" id="UHEF01000001">
    <property type="protein sequence ID" value="SUM89001.1"/>
    <property type="molecule type" value="Genomic_DNA"/>
</dbReference>
<gene>
    <name evidence="2" type="ORF">C1O36_05645</name>
    <name evidence="3" type="ORF">NCTC12218_01480</name>
</gene>
<name>A0A7Z7VX88_STASC</name>
<evidence type="ECO:0000313" key="3">
    <source>
        <dbReference type="EMBL" id="SUM89001.1"/>
    </source>
</evidence>
<dbReference type="InterPro" id="IPR009494">
    <property type="entry name" value="DUF1108"/>
</dbReference>
<accession>A0A7Z7VX88</accession>
<sequence>MYFSNEEEHTGIFEVDGFKFRKAVTREDDRIVVEVMDMQWQTIKLVTVYDLSEVEYMEEVLSAAIYDFIKYQTDELDKVMAHFTKG</sequence>